<dbReference type="EMBL" id="JBHSDS010000006">
    <property type="protein sequence ID" value="MFC4358615.1"/>
    <property type="molecule type" value="Genomic_DNA"/>
</dbReference>
<keyword evidence="2" id="KW-1133">Transmembrane helix</keyword>
<evidence type="ECO:0000313" key="5">
    <source>
        <dbReference type="Proteomes" id="UP001595921"/>
    </source>
</evidence>
<protein>
    <submittedName>
        <fullName evidence="4">DUF4129 domain-containing protein</fullName>
    </submittedName>
</protein>
<dbReference type="InterPro" id="IPR025403">
    <property type="entry name" value="TgpA-like_C"/>
</dbReference>
<evidence type="ECO:0000259" key="3">
    <source>
        <dbReference type="Pfam" id="PF13559"/>
    </source>
</evidence>
<sequence>MNRRTALTVALAALALVAVALAAATLDSATASQGGGLGLGSTDQAGAGDGETGPIGASDGGLMEFQSAQTQVCVPFLTRPPVLFAIVGAFLLLGYVIYNETGTVFVPAAVIMAFGIPVTLVHALLTNCGPPPESDGRSLVPPLPFDGNGSSLLPSGAGSTGVADAAGQVTTPTMLLGIVLLAALAGSVLLLLISTGDDEEVLPDEEPEPPAETDVAAVGRAAGEAADRIEADADVDNEVFRAWREMTDHVAVSRPSSSTPGEFAAAAVDAGMDREDVTELTSLFEDVRYGGEAPTPEHEERAVAALRRIEVAYADGDEGSSEAAGDGGDADDVGGAGDPSDDGTDHSGGTDR</sequence>
<dbReference type="AlphaFoldDB" id="A0ABD5PD90"/>
<feature type="transmembrane region" description="Helical" evidence="2">
    <location>
        <begin position="81"/>
        <end position="98"/>
    </location>
</feature>
<keyword evidence="2" id="KW-0812">Transmembrane</keyword>
<reference evidence="4 5" key="1">
    <citation type="journal article" date="2019" name="Int. J. Syst. Evol. Microbiol.">
        <title>The Global Catalogue of Microorganisms (GCM) 10K type strain sequencing project: providing services to taxonomists for standard genome sequencing and annotation.</title>
        <authorList>
            <consortium name="The Broad Institute Genomics Platform"/>
            <consortium name="The Broad Institute Genome Sequencing Center for Infectious Disease"/>
            <person name="Wu L."/>
            <person name="Ma J."/>
        </authorList>
    </citation>
    <scope>NUCLEOTIDE SEQUENCE [LARGE SCALE GENOMIC DNA]</scope>
    <source>
        <strain evidence="4 5">CGMCC 1.12553</strain>
    </source>
</reference>
<accession>A0ABD5PD90</accession>
<evidence type="ECO:0000256" key="2">
    <source>
        <dbReference type="SAM" id="Phobius"/>
    </source>
</evidence>
<proteinExistence type="predicted"/>
<evidence type="ECO:0000313" key="4">
    <source>
        <dbReference type="EMBL" id="MFC4358615.1"/>
    </source>
</evidence>
<name>A0ABD5PD90_9EURY</name>
<feature type="transmembrane region" description="Helical" evidence="2">
    <location>
        <begin position="105"/>
        <end position="125"/>
    </location>
</feature>
<feature type="domain" description="Protein-glutamine gamma-glutamyltransferase-like C-terminal" evidence="3">
    <location>
        <begin position="241"/>
        <end position="307"/>
    </location>
</feature>
<comment type="caution">
    <text evidence="4">The sequence shown here is derived from an EMBL/GenBank/DDBJ whole genome shotgun (WGS) entry which is preliminary data.</text>
</comment>
<dbReference type="RefSeq" id="WP_267623603.1">
    <property type="nucleotide sequence ID" value="NZ_JAODIW010000008.1"/>
</dbReference>
<keyword evidence="2" id="KW-0472">Membrane</keyword>
<dbReference type="Pfam" id="PF13559">
    <property type="entry name" value="DUF4129"/>
    <property type="match status" value="1"/>
</dbReference>
<dbReference type="Proteomes" id="UP001595921">
    <property type="component" value="Unassembled WGS sequence"/>
</dbReference>
<gene>
    <name evidence="4" type="ORF">ACFO0N_11755</name>
</gene>
<feature type="compositionally biased region" description="Basic and acidic residues" evidence="1">
    <location>
        <begin position="343"/>
        <end position="352"/>
    </location>
</feature>
<feature type="region of interest" description="Disordered" evidence="1">
    <location>
        <begin position="314"/>
        <end position="352"/>
    </location>
</feature>
<feature type="transmembrane region" description="Helical" evidence="2">
    <location>
        <begin position="174"/>
        <end position="193"/>
    </location>
</feature>
<organism evidence="4 5">
    <name type="scientific">Halobium salinum</name>
    <dbReference type="NCBI Taxonomy" id="1364940"/>
    <lineage>
        <taxon>Archaea</taxon>
        <taxon>Methanobacteriati</taxon>
        <taxon>Methanobacteriota</taxon>
        <taxon>Stenosarchaea group</taxon>
        <taxon>Halobacteria</taxon>
        <taxon>Halobacteriales</taxon>
        <taxon>Haloferacaceae</taxon>
        <taxon>Halobium</taxon>
    </lineage>
</organism>
<evidence type="ECO:0000256" key="1">
    <source>
        <dbReference type="SAM" id="MobiDB-lite"/>
    </source>
</evidence>
<keyword evidence="5" id="KW-1185">Reference proteome</keyword>